<gene>
    <name evidence="2" type="ORF">BT96DRAFT_987253</name>
</gene>
<feature type="compositionally biased region" description="Basic and acidic residues" evidence="1">
    <location>
        <begin position="961"/>
        <end position="975"/>
    </location>
</feature>
<feature type="compositionally biased region" description="Basic and acidic residues" evidence="1">
    <location>
        <begin position="919"/>
        <end position="928"/>
    </location>
</feature>
<dbReference type="AlphaFoldDB" id="A0A6A4I7L4"/>
<organism evidence="2 3">
    <name type="scientific">Gymnopus androsaceus JB14</name>
    <dbReference type="NCBI Taxonomy" id="1447944"/>
    <lineage>
        <taxon>Eukaryota</taxon>
        <taxon>Fungi</taxon>
        <taxon>Dikarya</taxon>
        <taxon>Basidiomycota</taxon>
        <taxon>Agaricomycotina</taxon>
        <taxon>Agaricomycetes</taxon>
        <taxon>Agaricomycetidae</taxon>
        <taxon>Agaricales</taxon>
        <taxon>Marasmiineae</taxon>
        <taxon>Omphalotaceae</taxon>
        <taxon>Gymnopus</taxon>
    </lineage>
</organism>
<dbReference type="Proteomes" id="UP000799118">
    <property type="component" value="Unassembled WGS sequence"/>
</dbReference>
<dbReference type="PANTHER" id="PTHR40788">
    <property type="entry name" value="CLR5 DOMAIN-CONTAINING PROTEIN-RELATED"/>
    <property type="match status" value="1"/>
</dbReference>
<feature type="region of interest" description="Disordered" evidence="1">
    <location>
        <begin position="959"/>
        <end position="994"/>
    </location>
</feature>
<dbReference type="OrthoDB" id="2922289at2759"/>
<dbReference type="PANTHER" id="PTHR40788:SF2">
    <property type="entry name" value="CLR5 DOMAIN-CONTAINING PROTEIN"/>
    <property type="match status" value="1"/>
</dbReference>
<protein>
    <submittedName>
        <fullName evidence="2">Uncharacterized protein</fullName>
    </submittedName>
</protein>
<proteinExistence type="predicted"/>
<keyword evidence="3" id="KW-1185">Reference proteome</keyword>
<dbReference type="EMBL" id="ML769400">
    <property type="protein sequence ID" value="KAE9406699.1"/>
    <property type="molecule type" value="Genomic_DNA"/>
</dbReference>
<sequence length="1059" mass="120195">MPDSDFSDDSMDVSMDVIGMFAASDMKIPQPTEEDIQKTSTRYSQSIFQNWNELHHILKLHEETIRKRWAKKTTKQKETILRSAYPDIPTMHRPDLAALREENLEQRRQGTRFRDAFLLPELNMEDLIKPKNVLLALNSRGRNMPDIFAFTDFEKILIARTSEGVPIPYKNECTMYLTGNKDAKNYGKLVYWSEASHVMADMINGVGMIPGAGLIVLESQHKLYEFLVKVAKAIVHDLPLSGDPPPDPPSLEDPSTGVRAFIYCCRLVRAKVDQAQDHLWSLREDPSYFRDVALEYSEHRLEHLLTKDGSRHPNLHSPWLYDQIFLSLIGNAYTSVLQWQLIEGQLEEVERLRAKFGLKLSREKALPSEYDDHMSHLQYFLQKFMLTGPIKDLKIGAFGAPPMRRWFNRLPQDPNSTIIGYCYSSAYENSPSSERPQIPELIWYLLDDKQSLLIGRHTLLDEIDRLLRSDSRERACVTPWVLNYLSEMSAISELLRQLVFHQPRIGCNTTIPVDLDHFLPDDPEFFDGRSVLYEKMSEPLTRLVAPMRKKDFRGKGMALVDPATSETNSPLGNGKLNYPLHKKATQAVIEQMRKAEAELDAFWGKFDGIIERRTGKKPNDLLKEFIDQREVERTPEWANIPTTPKPNLHAQPKSQIEDRFALMELQQRTESTLGPELGQGSKKRKTKTRGLPTLDAYLPQPLLDGSEQALPDLPNTSSLPREAAIPVPRRAYTVFTRLFFTPSPDRTPGEVPWTDFVHAMTTAGCAVKRLMGSSWMFSRVEGADESDGFGAGQTQIIFHAPHPAANIPIHIEKKRPRPDSGTINQEESPESIHLTWIRRELALKPEEVVPDSDPLSYTSIFNFSLDAEPSRNPRLIAASFESSDYLPSPSLQTSTMNRQNDRNPIHSGKQKARPLTRSSDTRHVRIDEVIPDSDPDSILSIDTLPSPRLIMASFEPNSRFSSDHKMTQSQKHDHPSSVLSPSYMPLPPSSPSSESRHGILRFFPALRVIDFSAFEPCTRPPSPYLHLNTAQGPIATKSSGERAPMASNKAVLPSCYRRA</sequence>
<evidence type="ECO:0000256" key="1">
    <source>
        <dbReference type="SAM" id="MobiDB-lite"/>
    </source>
</evidence>
<accession>A0A6A4I7L4</accession>
<reference evidence="2" key="1">
    <citation type="journal article" date="2019" name="Environ. Microbiol.">
        <title>Fungal ecological strategies reflected in gene transcription - a case study of two litter decomposers.</title>
        <authorList>
            <person name="Barbi F."/>
            <person name="Kohler A."/>
            <person name="Barry K."/>
            <person name="Baskaran P."/>
            <person name="Daum C."/>
            <person name="Fauchery L."/>
            <person name="Ihrmark K."/>
            <person name="Kuo A."/>
            <person name="LaButti K."/>
            <person name="Lipzen A."/>
            <person name="Morin E."/>
            <person name="Grigoriev I.V."/>
            <person name="Henrissat B."/>
            <person name="Lindahl B."/>
            <person name="Martin F."/>
        </authorList>
    </citation>
    <scope>NUCLEOTIDE SEQUENCE</scope>
    <source>
        <strain evidence="2">JB14</strain>
    </source>
</reference>
<evidence type="ECO:0000313" key="2">
    <source>
        <dbReference type="EMBL" id="KAE9406699.1"/>
    </source>
</evidence>
<feature type="region of interest" description="Disordered" evidence="1">
    <location>
        <begin position="886"/>
        <end position="938"/>
    </location>
</feature>
<evidence type="ECO:0000313" key="3">
    <source>
        <dbReference type="Proteomes" id="UP000799118"/>
    </source>
</evidence>
<name>A0A6A4I7L4_9AGAR</name>
<feature type="compositionally biased region" description="Polar residues" evidence="1">
    <location>
        <begin position="889"/>
        <end position="898"/>
    </location>
</feature>